<reference evidence="1" key="1">
    <citation type="submission" date="2018-02" db="EMBL/GenBank/DDBJ databases">
        <title>Rhizophora mucronata_Transcriptome.</title>
        <authorList>
            <person name="Meera S.P."/>
            <person name="Sreeshan A."/>
            <person name="Augustine A."/>
        </authorList>
    </citation>
    <scope>NUCLEOTIDE SEQUENCE</scope>
    <source>
        <tissue evidence="1">Leaf</tissue>
    </source>
</reference>
<organism evidence="1">
    <name type="scientific">Rhizophora mucronata</name>
    <name type="common">Asiatic mangrove</name>
    <dbReference type="NCBI Taxonomy" id="61149"/>
    <lineage>
        <taxon>Eukaryota</taxon>
        <taxon>Viridiplantae</taxon>
        <taxon>Streptophyta</taxon>
        <taxon>Embryophyta</taxon>
        <taxon>Tracheophyta</taxon>
        <taxon>Spermatophyta</taxon>
        <taxon>Magnoliopsida</taxon>
        <taxon>eudicotyledons</taxon>
        <taxon>Gunneridae</taxon>
        <taxon>Pentapetalae</taxon>
        <taxon>rosids</taxon>
        <taxon>fabids</taxon>
        <taxon>Malpighiales</taxon>
        <taxon>Rhizophoraceae</taxon>
        <taxon>Rhizophora</taxon>
    </lineage>
</organism>
<evidence type="ECO:0000313" key="1">
    <source>
        <dbReference type="EMBL" id="MBW96202.1"/>
    </source>
</evidence>
<protein>
    <submittedName>
        <fullName evidence="1">Uncharacterized protein</fullName>
    </submittedName>
</protein>
<proteinExistence type="predicted"/>
<name>A0A2P2JRY1_RHIMU</name>
<sequence length="26" mass="3075">MLDKTVKLDSKLVITNKVDNRDLWQT</sequence>
<dbReference type="AlphaFoldDB" id="A0A2P2JRY1"/>
<accession>A0A2P2JRY1</accession>
<dbReference type="EMBL" id="GGEC01015719">
    <property type="protein sequence ID" value="MBW96202.1"/>
    <property type="molecule type" value="Transcribed_RNA"/>
</dbReference>